<dbReference type="PANTHER" id="PTHR23426">
    <property type="entry name" value="FERREDOXIN/ADRENODOXIN"/>
    <property type="match status" value="1"/>
</dbReference>
<dbReference type="RefSeq" id="WP_169148255.1">
    <property type="nucleotide sequence ID" value="NZ_JABBGA010000034.1"/>
</dbReference>
<evidence type="ECO:0000256" key="6">
    <source>
        <dbReference type="ARBA" id="ARBA00034078"/>
    </source>
</evidence>
<dbReference type="PANTHER" id="PTHR23426:SF65">
    <property type="entry name" value="FERREDOXIN-2, MITOCHONDRIAL"/>
    <property type="match status" value="1"/>
</dbReference>
<keyword evidence="4" id="KW-0408">Iron</keyword>
<gene>
    <name evidence="8" type="ORF">HHL15_23550</name>
</gene>
<reference evidence="8 9" key="1">
    <citation type="submission" date="2020-04" db="EMBL/GenBank/DDBJ databases">
        <title>Zoogloea sp. G-4-1-14 isolated from soil.</title>
        <authorList>
            <person name="Dahal R.H."/>
        </authorList>
    </citation>
    <scope>NUCLEOTIDE SEQUENCE [LARGE SCALE GENOMIC DNA]</scope>
    <source>
        <strain evidence="8 9">G-4-1-14</strain>
    </source>
</reference>
<dbReference type="GO" id="GO:0051537">
    <property type="term" value="F:2 iron, 2 sulfur cluster binding"/>
    <property type="evidence" value="ECO:0007669"/>
    <property type="project" value="UniProtKB-KW"/>
</dbReference>
<dbReference type="GO" id="GO:0009055">
    <property type="term" value="F:electron transfer activity"/>
    <property type="evidence" value="ECO:0007669"/>
    <property type="project" value="TreeGrafter"/>
</dbReference>
<protein>
    <submittedName>
        <fullName evidence="8">2Fe-2S iron-sulfur cluster binding domain-containing protein</fullName>
    </submittedName>
</protein>
<evidence type="ECO:0000259" key="7">
    <source>
        <dbReference type="PROSITE" id="PS51085"/>
    </source>
</evidence>
<dbReference type="InterPro" id="IPR012675">
    <property type="entry name" value="Beta-grasp_dom_sf"/>
</dbReference>
<evidence type="ECO:0000313" key="9">
    <source>
        <dbReference type="Proteomes" id="UP000580043"/>
    </source>
</evidence>
<keyword evidence="3" id="KW-0479">Metal-binding</keyword>
<dbReference type="InterPro" id="IPR001055">
    <property type="entry name" value="Adrenodoxin-like"/>
</dbReference>
<comment type="cofactor">
    <cofactor evidence="6">
        <name>[2Fe-2S] cluster</name>
        <dbReference type="ChEBI" id="CHEBI:190135"/>
    </cofactor>
</comment>
<evidence type="ECO:0000313" key="8">
    <source>
        <dbReference type="EMBL" id="NML28733.1"/>
    </source>
</evidence>
<dbReference type="GO" id="GO:0046872">
    <property type="term" value="F:metal ion binding"/>
    <property type="evidence" value="ECO:0007669"/>
    <property type="project" value="UniProtKB-KW"/>
</dbReference>
<keyword evidence="9" id="KW-1185">Reference proteome</keyword>
<dbReference type="AlphaFoldDB" id="A0A848GE94"/>
<dbReference type="EMBL" id="JABBGA010000034">
    <property type="protein sequence ID" value="NML28733.1"/>
    <property type="molecule type" value="Genomic_DNA"/>
</dbReference>
<evidence type="ECO:0000256" key="2">
    <source>
        <dbReference type="ARBA" id="ARBA00022714"/>
    </source>
</evidence>
<name>A0A848GE94_9RHOO</name>
<proteinExistence type="inferred from homology"/>
<feature type="domain" description="2Fe-2S ferredoxin-type" evidence="7">
    <location>
        <begin position="2"/>
        <end position="105"/>
    </location>
</feature>
<keyword evidence="5" id="KW-0411">Iron-sulfur</keyword>
<evidence type="ECO:0000256" key="4">
    <source>
        <dbReference type="ARBA" id="ARBA00023004"/>
    </source>
</evidence>
<accession>A0A848GE94</accession>
<evidence type="ECO:0000256" key="1">
    <source>
        <dbReference type="ARBA" id="ARBA00010914"/>
    </source>
</evidence>
<dbReference type="Proteomes" id="UP000580043">
    <property type="component" value="Unassembled WGS sequence"/>
</dbReference>
<dbReference type="PRINTS" id="PR00355">
    <property type="entry name" value="ADRENODOXIN"/>
</dbReference>
<dbReference type="GO" id="GO:0140647">
    <property type="term" value="P:P450-containing electron transport chain"/>
    <property type="evidence" value="ECO:0007669"/>
    <property type="project" value="InterPro"/>
</dbReference>
<organism evidence="8 9">
    <name type="scientific">Zoogloea dura</name>
    <dbReference type="NCBI Taxonomy" id="2728840"/>
    <lineage>
        <taxon>Bacteria</taxon>
        <taxon>Pseudomonadati</taxon>
        <taxon>Pseudomonadota</taxon>
        <taxon>Betaproteobacteria</taxon>
        <taxon>Rhodocyclales</taxon>
        <taxon>Zoogloeaceae</taxon>
        <taxon>Zoogloea</taxon>
    </lineage>
</organism>
<dbReference type="InterPro" id="IPR018298">
    <property type="entry name" value="Adrenodoxin_Fe-S_BS"/>
</dbReference>
<dbReference type="InterPro" id="IPR001041">
    <property type="entry name" value="2Fe-2S_ferredoxin-type"/>
</dbReference>
<dbReference type="PROSITE" id="PS51085">
    <property type="entry name" value="2FE2S_FER_2"/>
    <property type="match status" value="1"/>
</dbReference>
<sequence>MPTLTFIEHSGTTHEVHGEVGQSVMQAATFAMLPGIQGDCGGACSCATCHAYVDEAWVERFPPAEGTEVDMLDNVTERRANSRLSCQLVIAEGMDGLLIRLPASQY</sequence>
<dbReference type="Gene3D" id="3.10.20.30">
    <property type="match status" value="1"/>
</dbReference>
<dbReference type="Pfam" id="PF00111">
    <property type="entry name" value="Fer2"/>
    <property type="match status" value="1"/>
</dbReference>
<keyword evidence="2" id="KW-0001">2Fe-2S</keyword>
<dbReference type="PROSITE" id="PS00814">
    <property type="entry name" value="ADX"/>
    <property type="match status" value="1"/>
</dbReference>
<dbReference type="CDD" id="cd00207">
    <property type="entry name" value="fer2"/>
    <property type="match status" value="1"/>
</dbReference>
<comment type="similarity">
    <text evidence="1">Belongs to the adrenodoxin/putidaredoxin family.</text>
</comment>
<dbReference type="InterPro" id="IPR036010">
    <property type="entry name" value="2Fe-2S_ferredoxin-like_sf"/>
</dbReference>
<evidence type="ECO:0000256" key="3">
    <source>
        <dbReference type="ARBA" id="ARBA00022723"/>
    </source>
</evidence>
<dbReference type="SUPFAM" id="SSF54292">
    <property type="entry name" value="2Fe-2S ferredoxin-like"/>
    <property type="match status" value="1"/>
</dbReference>
<evidence type="ECO:0000256" key="5">
    <source>
        <dbReference type="ARBA" id="ARBA00023014"/>
    </source>
</evidence>
<dbReference type="GO" id="GO:0005829">
    <property type="term" value="C:cytosol"/>
    <property type="evidence" value="ECO:0007669"/>
    <property type="project" value="TreeGrafter"/>
</dbReference>
<comment type="caution">
    <text evidence="8">The sequence shown here is derived from an EMBL/GenBank/DDBJ whole genome shotgun (WGS) entry which is preliminary data.</text>
</comment>